<keyword evidence="3" id="KW-1185">Reference proteome</keyword>
<dbReference type="Proteomes" id="UP001567538">
    <property type="component" value="Unassembled WGS sequence"/>
</dbReference>
<reference evidence="2 3" key="1">
    <citation type="submission" date="2024-06" db="EMBL/GenBank/DDBJ databases">
        <title>A chromosome level genome sequence of Diviner's sage (Salvia divinorum).</title>
        <authorList>
            <person name="Ford S.A."/>
            <person name="Ro D.-K."/>
            <person name="Ness R.W."/>
            <person name="Phillips M.A."/>
        </authorList>
    </citation>
    <scope>NUCLEOTIDE SEQUENCE [LARGE SCALE GENOMIC DNA]</scope>
    <source>
        <strain evidence="2">SAF-2024a</strain>
        <tissue evidence="2">Leaf</tissue>
    </source>
</reference>
<sequence>MLSKIFGNQKSSDISTVSTQGRHVTALSGAGQRQSRALKIVHAGGLVERYYMATPAAMIIQKNPSFVLARPEIFRRPWDSVIRPEEILVPGQKYYVVPRGTVKKLRRRIRKPSAMGPGFSSAENPSQSSLSSFSGILVKPGIKTKARNLHVRFFGIDSTNKKDSSGAASNPSGKKSGNKSSKPRLEEKERARIESAWEPGLQSITE</sequence>
<feature type="compositionally biased region" description="Basic and acidic residues" evidence="1">
    <location>
        <begin position="183"/>
        <end position="195"/>
    </location>
</feature>
<comment type="caution">
    <text evidence="2">The sequence shown here is derived from an EMBL/GenBank/DDBJ whole genome shotgun (WGS) entry which is preliminary data.</text>
</comment>
<gene>
    <name evidence="2" type="ORF">AAHA92_11094</name>
</gene>
<organism evidence="2 3">
    <name type="scientific">Salvia divinorum</name>
    <name type="common">Maria pastora</name>
    <name type="synonym">Diviner's sage</name>
    <dbReference type="NCBI Taxonomy" id="28513"/>
    <lineage>
        <taxon>Eukaryota</taxon>
        <taxon>Viridiplantae</taxon>
        <taxon>Streptophyta</taxon>
        <taxon>Embryophyta</taxon>
        <taxon>Tracheophyta</taxon>
        <taxon>Spermatophyta</taxon>
        <taxon>Magnoliopsida</taxon>
        <taxon>eudicotyledons</taxon>
        <taxon>Gunneridae</taxon>
        <taxon>Pentapetalae</taxon>
        <taxon>asterids</taxon>
        <taxon>lamiids</taxon>
        <taxon>Lamiales</taxon>
        <taxon>Lamiaceae</taxon>
        <taxon>Nepetoideae</taxon>
        <taxon>Mentheae</taxon>
        <taxon>Salviinae</taxon>
        <taxon>Salvia</taxon>
        <taxon>Salvia subgen. Calosphace</taxon>
    </lineage>
</organism>
<dbReference type="Pfam" id="PF14009">
    <property type="entry name" value="PADRE"/>
    <property type="match status" value="1"/>
</dbReference>
<dbReference type="EMBL" id="JBEAFC010000004">
    <property type="protein sequence ID" value="KAL1560942.1"/>
    <property type="molecule type" value="Genomic_DNA"/>
</dbReference>
<evidence type="ECO:0000256" key="1">
    <source>
        <dbReference type="SAM" id="MobiDB-lite"/>
    </source>
</evidence>
<name>A0ABD1HXP9_SALDI</name>
<proteinExistence type="predicted"/>
<feature type="compositionally biased region" description="Low complexity" evidence="1">
    <location>
        <begin position="169"/>
        <end position="180"/>
    </location>
</feature>
<feature type="region of interest" description="Disordered" evidence="1">
    <location>
        <begin position="157"/>
        <end position="206"/>
    </location>
</feature>
<protein>
    <submittedName>
        <fullName evidence="2">Uncharacterized protein</fullName>
    </submittedName>
</protein>
<evidence type="ECO:0000313" key="3">
    <source>
        <dbReference type="Proteomes" id="UP001567538"/>
    </source>
</evidence>
<dbReference type="InterPro" id="IPR025322">
    <property type="entry name" value="PADRE_dom"/>
</dbReference>
<feature type="region of interest" description="Disordered" evidence="1">
    <location>
        <begin position="107"/>
        <end position="130"/>
    </location>
</feature>
<dbReference type="AlphaFoldDB" id="A0ABD1HXP9"/>
<accession>A0ABD1HXP9</accession>
<dbReference type="PANTHER" id="PTHR33052">
    <property type="entry name" value="DUF4228 DOMAIN PROTEIN-RELATED"/>
    <property type="match status" value="1"/>
</dbReference>
<evidence type="ECO:0000313" key="2">
    <source>
        <dbReference type="EMBL" id="KAL1560942.1"/>
    </source>
</evidence>